<evidence type="ECO:0000313" key="4">
    <source>
        <dbReference type="Proteomes" id="UP000501690"/>
    </source>
</evidence>
<protein>
    <submittedName>
        <fullName evidence="3">Uncharacterized protein</fullName>
    </submittedName>
</protein>
<dbReference type="InterPro" id="IPR052799">
    <property type="entry name" value="Rho_GAP_Regulators"/>
</dbReference>
<feature type="compositionally biased region" description="Basic and acidic residues" evidence="2">
    <location>
        <begin position="167"/>
        <end position="185"/>
    </location>
</feature>
<dbReference type="Proteomes" id="UP000501690">
    <property type="component" value="Linkage Group LG10"/>
</dbReference>
<dbReference type="PANTHER" id="PTHR46265">
    <property type="entry name" value="RHO GTPASE-ACTIVATING PROTEIN 7"/>
    <property type="match status" value="1"/>
</dbReference>
<sequence>MVEHEANSVNLVERLHSSDKLVEQVDYSNSSVEHVKSLNISEFEEEKLLIQRLEIAKGDLQQSIEKEVRDNLILQESVERRKQALQKRHLEFEEDVSSLQEHLQVEKDLRAALEVQDEKWRIEMDEEIEHNNMWVWSNLSKGSQPIDKNSVNDKSATKKKNPMSNKSVKEKNKFASKDAKTERAEKKLVTGRAKYKSTIDKVKGKSVMKKAKNLTIHERDKHNVRRVIAHWKL</sequence>
<dbReference type="AlphaFoldDB" id="A0A4D6NDC2"/>
<feature type="coiled-coil region" evidence="1">
    <location>
        <begin position="50"/>
        <end position="102"/>
    </location>
</feature>
<proteinExistence type="predicted"/>
<feature type="compositionally biased region" description="Polar residues" evidence="2">
    <location>
        <begin position="145"/>
        <end position="154"/>
    </location>
</feature>
<accession>A0A4D6NDC2</accession>
<name>A0A4D6NDC2_VIGUN</name>
<dbReference type="EMBL" id="CP039354">
    <property type="protein sequence ID" value="QCE10871.1"/>
    <property type="molecule type" value="Genomic_DNA"/>
</dbReference>
<dbReference type="PANTHER" id="PTHR46265:SF2">
    <property type="entry name" value="RHO GTPASE-ACTIVATING PROTEIN 7"/>
    <property type="match status" value="1"/>
</dbReference>
<evidence type="ECO:0000256" key="1">
    <source>
        <dbReference type="SAM" id="Coils"/>
    </source>
</evidence>
<feature type="region of interest" description="Disordered" evidence="2">
    <location>
        <begin position="145"/>
        <end position="185"/>
    </location>
</feature>
<reference evidence="3 4" key="1">
    <citation type="submission" date="2019-04" db="EMBL/GenBank/DDBJ databases">
        <title>An improved genome assembly and genetic linkage map for asparagus bean, Vigna unguiculata ssp. sesquipedialis.</title>
        <authorList>
            <person name="Xia Q."/>
            <person name="Zhang R."/>
            <person name="Dong Y."/>
        </authorList>
    </citation>
    <scope>NUCLEOTIDE SEQUENCE [LARGE SCALE GENOMIC DNA]</scope>
    <source>
        <tissue evidence="3">Leaf</tissue>
    </source>
</reference>
<organism evidence="3 4">
    <name type="scientific">Vigna unguiculata</name>
    <name type="common">Cowpea</name>
    <dbReference type="NCBI Taxonomy" id="3917"/>
    <lineage>
        <taxon>Eukaryota</taxon>
        <taxon>Viridiplantae</taxon>
        <taxon>Streptophyta</taxon>
        <taxon>Embryophyta</taxon>
        <taxon>Tracheophyta</taxon>
        <taxon>Spermatophyta</taxon>
        <taxon>Magnoliopsida</taxon>
        <taxon>eudicotyledons</taxon>
        <taxon>Gunneridae</taxon>
        <taxon>Pentapetalae</taxon>
        <taxon>rosids</taxon>
        <taxon>fabids</taxon>
        <taxon>Fabales</taxon>
        <taxon>Fabaceae</taxon>
        <taxon>Papilionoideae</taxon>
        <taxon>50 kb inversion clade</taxon>
        <taxon>NPAAA clade</taxon>
        <taxon>indigoferoid/millettioid clade</taxon>
        <taxon>Phaseoleae</taxon>
        <taxon>Vigna</taxon>
    </lineage>
</organism>
<keyword evidence="4" id="KW-1185">Reference proteome</keyword>
<gene>
    <name evidence="3" type="ORF">DEO72_LG10g2103</name>
</gene>
<evidence type="ECO:0000313" key="3">
    <source>
        <dbReference type="EMBL" id="QCE10871.1"/>
    </source>
</evidence>
<keyword evidence="1" id="KW-0175">Coiled coil</keyword>
<evidence type="ECO:0000256" key="2">
    <source>
        <dbReference type="SAM" id="MobiDB-lite"/>
    </source>
</evidence>